<feature type="compositionally biased region" description="Basic residues" evidence="1">
    <location>
        <begin position="514"/>
        <end position="536"/>
    </location>
</feature>
<dbReference type="PANTHER" id="PTHR45762:SF3">
    <property type="entry name" value="ZINC-FINGER PROTEIN AT 72D, ISOFORM B"/>
    <property type="match status" value="1"/>
</dbReference>
<evidence type="ECO:0000259" key="2">
    <source>
        <dbReference type="SMART" id="SM00355"/>
    </source>
</evidence>
<dbReference type="GO" id="GO:0003727">
    <property type="term" value="F:single-stranded RNA binding"/>
    <property type="evidence" value="ECO:0007669"/>
    <property type="project" value="TreeGrafter"/>
</dbReference>
<dbReference type="GO" id="GO:0071011">
    <property type="term" value="C:precatalytic spliceosome"/>
    <property type="evidence" value="ECO:0007669"/>
    <property type="project" value="TreeGrafter"/>
</dbReference>
<dbReference type="SUPFAM" id="SSF57667">
    <property type="entry name" value="beta-beta-alpha zinc fingers"/>
    <property type="match status" value="1"/>
</dbReference>
<evidence type="ECO:0000313" key="3">
    <source>
        <dbReference type="Ensembl" id="ENSEBUP00000024752.1"/>
    </source>
</evidence>
<keyword evidence="4" id="KW-1185">Reference proteome</keyword>
<feature type="region of interest" description="Disordered" evidence="1">
    <location>
        <begin position="504"/>
        <end position="572"/>
    </location>
</feature>
<dbReference type="Ensembl" id="ENSEBUT00000025328.1">
    <property type="protein sequence ID" value="ENSEBUP00000024752.1"/>
    <property type="gene ID" value="ENSEBUG00000015278.1"/>
</dbReference>
<dbReference type="Proteomes" id="UP000694388">
    <property type="component" value="Unplaced"/>
</dbReference>
<sequence length="572" mass="63028">MDDITKDLQFGTLIASSIASLKASTMEVVDPEQGVNPTVDQEMELALDEEPGKRHDSNIGVGKKLNLPKHTQGVDDLSIERNGEAVIVSETLGCQGAVSKVKVEDVKQIITNTRDSDSEEFVLHGIKVEDCLSLNADARNVASATVEVKQDGNGLKKKRAIGSKETHIGPGSKYFCTICTVSCTSEVNFLSHKAGSKHKKFVEWNKRHQDAHAAASTGTSKPFFEEQLNALGKVEPLVGLDYVTEHQNLNSRRDPIYSCGLCDLAGITMASCLSHITGFRHRIHYLQLHHPERVNDAKNHKKSGPSPEMVSIIAEIEKLDGRGRIEVISTDEGDDLIAASQARKAMKRTATVDFEGEDVQKEKVAKVTGNLTCQENTRAETFNRGESSKPMNQRKGRRNQQGPSGPFNLFDDNFMNSGLANIVILNHLVNFKISCDEEASLALKASRALTKALFDYRLEVPSKGRNYNDSYEMPGFAGVGSSSYHFGNPQGCPQARDANEMVGERGHNSPMITNKRRLPKKKTSYNRQRRAKRRVSNHGQETELLKPPSFALPPSTATASFGQSYLPPYTDY</sequence>
<evidence type="ECO:0000256" key="1">
    <source>
        <dbReference type="SAM" id="MobiDB-lite"/>
    </source>
</evidence>
<dbReference type="InterPro" id="IPR013087">
    <property type="entry name" value="Znf_C2H2_type"/>
</dbReference>
<accession>A0A8C4R6C3</accession>
<organism evidence="3 4">
    <name type="scientific">Eptatretus burgeri</name>
    <name type="common">Inshore hagfish</name>
    <dbReference type="NCBI Taxonomy" id="7764"/>
    <lineage>
        <taxon>Eukaryota</taxon>
        <taxon>Metazoa</taxon>
        <taxon>Chordata</taxon>
        <taxon>Craniata</taxon>
        <taxon>Vertebrata</taxon>
        <taxon>Cyclostomata</taxon>
        <taxon>Myxini</taxon>
        <taxon>Myxiniformes</taxon>
        <taxon>Myxinidae</taxon>
        <taxon>Eptatretinae</taxon>
        <taxon>Eptatretus</taxon>
    </lineage>
</organism>
<dbReference type="GeneTree" id="ENSGT01030000234977"/>
<feature type="compositionally biased region" description="Basic and acidic residues" evidence="1">
    <location>
        <begin position="377"/>
        <end position="387"/>
    </location>
</feature>
<feature type="domain" description="C2H2-type" evidence="2">
    <location>
        <begin position="257"/>
        <end position="281"/>
    </location>
</feature>
<protein>
    <recommendedName>
        <fullName evidence="2">C2H2-type domain-containing protein</fullName>
    </recommendedName>
</protein>
<dbReference type="Pfam" id="PF12874">
    <property type="entry name" value="zf-met"/>
    <property type="match status" value="1"/>
</dbReference>
<feature type="domain" description="C2H2-type" evidence="2">
    <location>
        <begin position="174"/>
        <end position="198"/>
    </location>
</feature>
<dbReference type="AlphaFoldDB" id="A0A8C4R6C3"/>
<evidence type="ECO:0000313" key="4">
    <source>
        <dbReference type="Proteomes" id="UP000694388"/>
    </source>
</evidence>
<reference evidence="3" key="2">
    <citation type="submission" date="2025-09" db="UniProtKB">
        <authorList>
            <consortium name="Ensembl"/>
        </authorList>
    </citation>
    <scope>IDENTIFICATION</scope>
</reference>
<name>A0A8C4R6C3_EPTBU</name>
<feature type="region of interest" description="Disordered" evidence="1">
    <location>
        <begin position="377"/>
        <end position="409"/>
    </location>
</feature>
<dbReference type="GO" id="GO:0003725">
    <property type="term" value="F:double-stranded RNA binding"/>
    <property type="evidence" value="ECO:0007669"/>
    <property type="project" value="TreeGrafter"/>
</dbReference>
<proteinExistence type="predicted"/>
<reference evidence="3" key="1">
    <citation type="submission" date="2025-08" db="UniProtKB">
        <authorList>
            <consortium name="Ensembl"/>
        </authorList>
    </citation>
    <scope>IDENTIFICATION</scope>
</reference>
<dbReference type="Gene3D" id="3.30.160.60">
    <property type="entry name" value="Classic Zinc Finger"/>
    <property type="match status" value="1"/>
</dbReference>
<dbReference type="PANTHER" id="PTHR45762">
    <property type="entry name" value="ZINC FINGER RNA-BINDING PROTEIN"/>
    <property type="match status" value="1"/>
</dbReference>
<dbReference type="InterPro" id="IPR036236">
    <property type="entry name" value="Znf_C2H2_sf"/>
</dbReference>
<dbReference type="SMART" id="SM00355">
    <property type="entry name" value="ZnF_C2H2"/>
    <property type="match status" value="2"/>
</dbReference>